<dbReference type="RefSeq" id="WP_072874634.1">
    <property type="nucleotide sequence ID" value="NZ_FRAF01000019.1"/>
</dbReference>
<evidence type="ECO:0000313" key="2">
    <source>
        <dbReference type="EMBL" id="SHK65938.1"/>
    </source>
</evidence>
<dbReference type="PANTHER" id="PTHR40516">
    <property type="entry name" value="ANTITOXIN CHPS-RELATED"/>
    <property type="match status" value="1"/>
</dbReference>
<proteinExistence type="predicted"/>
<dbReference type="AlphaFoldDB" id="A0A1M6UA55"/>
<reference evidence="3" key="1">
    <citation type="submission" date="2016-11" db="EMBL/GenBank/DDBJ databases">
        <authorList>
            <person name="Varghese N."/>
            <person name="Submissions S."/>
        </authorList>
    </citation>
    <scope>NUCLEOTIDE SEQUENCE [LARGE SCALE GENOMIC DNA]</scope>
    <source>
        <strain evidence="3">USBA-503</strain>
    </source>
</reference>
<accession>A0A1M6UA55</accession>
<dbReference type="OrthoDB" id="9795766at2"/>
<gene>
    <name evidence="2" type="ORF">SAMN05443507_11914</name>
</gene>
<dbReference type="SUPFAM" id="SSF89447">
    <property type="entry name" value="AbrB/MazE/MraZ-like"/>
    <property type="match status" value="1"/>
</dbReference>
<dbReference type="Proteomes" id="UP000184016">
    <property type="component" value="Unassembled WGS sequence"/>
</dbReference>
<sequence>MQTKARKWGNSLGVRVPNAFADSANIHDGTLVEVIYREDEQEIIIRRLNRSKKYTLEELLAKMPRQPEKLHGETDWGKPVGDEVW</sequence>
<protein>
    <submittedName>
        <fullName evidence="2">Transcriptional regulator/antitoxin, MazE</fullName>
    </submittedName>
</protein>
<dbReference type="EMBL" id="FRAF01000019">
    <property type="protein sequence ID" value="SHK65938.1"/>
    <property type="molecule type" value="Genomic_DNA"/>
</dbReference>
<name>A0A1M6UA55_9BACL</name>
<evidence type="ECO:0000313" key="3">
    <source>
        <dbReference type="Proteomes" id="UP000184016"/>
    </source>
</evidence>
<evidence type="ECO:0000259" key="1">
    <source>
        <dbReference type="SMART" id="SM00966"/>
    </source>
</evidence>
<dbReference type="Pfam" id="PF04014">
    <property type="entry name" value="MazE_antitoxin"/>
    <property type="match status" value="1"/>
</dbReference>
<dbReference type="GO" id="GO:0003677">
    <property type="term" value="F:DNA binding"/>
    <property type="evidence" value="ECO:0007669"/>
    <property type="project" value="InterPro"/>
</dbReference>
<organism evidence="2 3">
    <name type="scientific">Alicyclobacillus tolerans</name>
    <dbReference type="NCBI Taxonomy" id="90970"/>
    <lineage>
        <taxon>Bacteria</taxon>
        <taxon>Bacillati</taxon>
        <taxon>Bacillota</taxon>
        <taxon>Bacilli</taxon>
        <taxon>Bacillales</taxon>
        <taxon>Alicyclobacillaceae</taxon>
        <taxon>Alicyclobacillus</taxon>
    </lineage>
</organism>
<dbReference type="SMART" id="SM00966">
    <property type="entry name" value="SpoVT_AbrB"/>
    <property type="match status" value="1"/>
</dbReference>
<feature type="domain" description="SpoVT-AbrB" evidence="1">
    <location>
        <begin position="6"/>
        <end position="53"/>
    </location>
</feature>
<dbReference type="InterPro" id="IPR037914">
    <property type="entry name" value="SpoVT-AbrB_sf"/>
</dbReference>
<dbReference type="PANTHER" id="PTHR40516:SF1">
    <property type="entry name" value="ANTITOXIN CHPS-RELATED"/>
    <property type="match status" value="1"/>
</dbReference>
<dbReference type="InterPro" id="IPR039052">
    <property type="entry name" value="Antitox_PemI-like"/>
</dbReference>
<dbReference type="InterPro" id="IPR007159">
    <property type="entry name" value="SpoVT-AbrB_dom"/>
</dbReference>
<dbReference type="Gene3D" id="2.10.260.10">
    <property type="match status" value="1"/>
</dbReference>
<dbReference type="STRING" id="1830138.SAMN05443507_11914"/>
<keyword evidence="3" id="KW-1185">Reference proteome</keyword>
<dbReference type="GO" id="GO:0097351">
    <property type="term" value="F:toxin sequestering activity"/>
    <property type="evidence" value="ECO:0007669"/>
    <property type="project" value="InterPro"/>
</dbReference>